<reference evidence="10" key="1">
    <citation type="journal article" date="2019" name="Int. J. Syst. Evol. Microbiol.">
        <title>The Global Catalogue of Microorganisms (GCM) 10K type strain sequencing project: providing services to taxonomists for standard genome sequencing and annotation.</title>
        <authorList>
            <consortium name="The Broad Institute Genomics Platform"/>
            <consortium name="The Broad Institute Genome Sequencing Center for Infectious Disease"/>
            <person name="Wu L."/>
            <person name="Ma J."/>
        </authorList>
    </citation>
    <scope>NUCLEOTIDE SEQUENCE [LARGE SCALE GENOMIC DNA]</scope>
    <source>
        <strain evidence="10">JCM 17214</strain>
    </source>
</reference>
<evidence type="ECO:0000256" key="6">
    <source>
        <dbReference type="RuleBase" id="RU003983"/>
    </source>
</evidence>
<keyword evidence="2" id="KW-0479">Metal-binding</keyword>
<evidence type="ECO:0000259" key="8">
    <source>
        <dbReference type="Pfam" id="PF01435"/>
    </source>
</evidence>
<evidence type="ECO:0000256" key="7">
    <source>
        <dbReference type="SAM" id="SignalP"/>
    </source>
</evidence>
<evidence type="ECO:0000256" key="5">
    <source>
        <dbReference type="ARBA" id="ARBA00023049"/>
    </source>
</evidence>
<dbReference type="PROSITE" id="PS51257">
    <property type="entry name" value="PROKAR_LIPOPROTEIN"/>
    <property type="match status" value="1"/>
</dbReference>
<evidence type="ECO:0000256" key="1">
    <source>
        <dbReference type="ARBA" id="ARBA00022670"/>
    </source>
</evidence>
<gene>
    <name evidence="9" type="ORF">GCM10022406_15060</name>
</gene>
<dbReference type="Gene3D" id="3.30.2010.10">
    <property type="entry name" value="Metalloproteases ('zincins'), catalytic domain"/>
    <property type="match status" value="1"/>
</dbReference>
<keyword evidence="1 6" id="KW-0645">Protease</keyword>
<evidence type="ECO:0000256" key="4">
    <source>
        <dbReference type="ARBA" id="ARBA00022833"/>
    </source>
</evidence>
<evidence type="ECO:0000313" key="9">
    <source>
        <dbReference type="EMBL" id="GAA3930718.1"/>
    </source>
</evidence>
<name>A0ABP7MVI5_9BACT</name>
<keyword evidence="5 6" id="KW-0482">Metalloprotease</keyword>
<protein>
    <submittedName>
        <fullName evidence="9">M48 family metallopeptidase</fullName>
    </submittedName>
</protein>
<feature type="signal peptide" evidence="7">
    <location>
        <begin position="1"/>
        <end position="17"/>
    </location>
</feature>
<sequence length="266" mass="28621">MLTCKQLVLCAGLLAAAGCTTVPITGRRQLSLVSDAEVISLAQQQYAEVLRTSPRSTNAEQTALVKRVGQRIQQAVESYFSSQNAQAQLAGYQWEYNLLEDKQENAWCMPGGKVAVYTGILPTTQDENGLAVVMAHEIAHAVAKHGSERLSQGLVQQYGGQALSAALASNAPGTQQLALQAFGVGSSVGLLKYGRSQETEADHLGLIFMALAGYDPNGAIAFWQRMDARGGQASPPEFLSTHPSNGTRIADIQRELPEAQKYYKPR</sequence>
<feature type="chain" id="PRO_5046065619" evidence="7">
    <location>
        <begin position="18"/>
        <end position="266"/>
    </location>
</feature>
<dbReference type="CDD" id="cd07331">
    <property type="entry name" value="M48C_Oma1_like"/>
    <property type="match status" value="1"/>
</dbReference>
<dbReference type="Pfam" id="PF01435">
    <property type="entry name" value="Peptidase_M48"/>
    <property type="match status" value="1"/>
</dbReference>
<accession>A0ABP7MVI5</accession>
<comment type="cofactor">
    <cofactor evidence="6">
        <name>Zn(2+)</name>
        <dbReference type="ChEBI" id="CHEBI:29105"/>
    </cofactor>
    <text evidence="6">Binds 1 zinc ion per subunit.</text>
</comment>
<keyword evidence="7" id="KW-0732">Signal</keyword>
<comment type="similarity">
    <text evidence="6">Belongs to the peptidase M48 family.</text>
</comment>
<evidence type="ECO:0000313" key="10">
    <source>
        <dbReference type="Proteomes" id="UP001499909"/>
    </source>
</evidence>
<proteinExistence type="inferred from homology"/>
<dbReference type="InterPro" id="IPR001915">
    <property type="entry name" value="Peptidase_M48"/>
</dbReference>
<evidence type="ECO:0000256" key="2">
    <source>
        <dbReference type="ARBA" id="ARBA00022723"/>
    </source>
</evidence>
<dbReference type="PANTHER" id="PTHR22726:SF24">
    <property type="entry name" value="M48 FAMILY METALLOPEPTIDASE"/>
    <property type="match status" value="1"/>
</dbReference>
<keyword evidence="10" id="KW-1185">Reference proteome</keyword>
<keyword evidence="4 6" id="KW-0862">Zinc</keyword>
<dbReference type="PANTHER" id="PTHR22726">
    <property type="entry name" value="METALLOENDOPEPTIDASE OMA1"/>
    <property type="match status" value="1"/>
</dbReference>
<feature type="domain" description="Peptidase M48" evidence="8">
    <location>
        <begin position="72"/>
        <end position="254"/>
    </location>
</feature>
<comment type="caution">
    <text evidence="9">The sequence shown here is derived from an EMBL/GenBank/DDBJ whole genome shotgun (WGS) entry which is preliminary data.</text>
</comment>
<evidence type="ECO:0000256" key="3">
    <source>
        <dbReference type="ARBA" id="ARBA00022801"/>
    </source>
</evidence>
<keyword evidence="3 6" id="KW-0378">Hydrolase</keyword>
<dbReference type="EMBL" id="BAABDH010000022">
    <property type="protein sequence ID" value="GAA3930718.1"/>
    <property type="molecule type" value="Genomic_DNA"/>
</dbReference>
<dbReference type="InterPro" id="IPR051156">
    <property type="entry name" value="Mito/Outer_Membr_Metalloprot"/>
</dbReference>
<dbReference type="Proteomes" id="UP001499909">
    <property type="component" value="Unassembled WGS sequence"/>
</dbReference>
<organism evidence="9 10">
    <name type="scientific">Hymenobacter algoricola</name>
    <dbReference type="NCBI Taxonomy" id="486267"/>
    <lineage>
        <taxon>Bacteria</taxon>
        <taxon>Pseudomonadati</taxon>
        <taxon>Bacteroidota</taxon>
        <taxon>Cytophagia</taxon>
        <taxon>Cytophagales</taxon>
        <taxon>Hymenobacteraceae</taxon>
        <taxon>Hymenobacter</taxon>
    </lineage>
</organism>
<dbReference type="RefSeq" id="WP_345112264.1">
    <property type="nucleotide sequence ID" value="NZ_BAABDH010000022.1"/>
</dbReference>